<dbReference type="Proteomes" id="UP000662572">
    <property type="component" value="Unassembled WGS sequence"/>
</dbReference>
<sequence>MSQPLPELENFIDRLKAISDRYGRVYGVDRGGDWHILKLQEEMGELTQSYLAMTGRSRRDEATARHHVAMEMADVMCMLLLMARAEGIDLNAAITEKWLKWETVMTEESHDA</sequence>
<evidence type="ECO:0000313" key="2">
    <source>
        <dbReference type="Proteomes" id="UP000662572"/>
    </source>
</evidence>
<keyword evidence="2" id="KW-1185">Reference proteome</keyword>
<reference evidence="1" key="2">
    <citation type="submission" date="2020-09" db="EMBL/GenBank/DDBJ databases">
        <authorList>
            <person name="Sun Q."/>
            <person name="Kim S."/>
        </authorList>
    </citation>
    <scope>NUCLEOTIDE SEQUENCE</scope>
    <source>
        <strain evidence="1">KCTC 32296</strain>
    </source>
</reference>
<dbReference type="Gene3D" id="1.10.287.1080">
    <property type="entry name" value="MazG-like"/>
    <property type="match status" value="1"/>
</dbReference>
<comment type="caution">
    <text evidence="1">The sequence shown here is derived from an EMBL/GenBank/DDBJ whole genome shotgun (WGS) entry which is preliminary data.</text>
</comment>
<protein>
    <submittedName>
        <fullName evidence="1">Pyrophosphatase</fullName>
    </submittedName>
</protein>
<name>A0A918UM04_9CAUL</name>
<dbReference type="AlphaFoldDB" id="A0A918UM04"/>
<gene>
    <name evidence="1" type="ORF">GCM10011273_00960</name>
</gene>
<dbReference type="CDD" id="cd11538">
    <property type="entry name" value="NTP-PPase_u1"/>
    <property type="match status" value="1"/>
</dbReference>
<organism evidence="1 2">
    <name type="scientific">Asticcacaulis endophyticus</name>
    <dbReference type="NCBI Taxonomy" id="1395890"/>
    <lineage>
        <taxon>Bacteria</taxon>
        <taxon>Pseudomonadati</taxon>
        <taxon>Pseudomonadota</taxon>
        <taxon>Alphaproteobacteria</taxon>
        <taxon>Caulobacterales</taxon>
        <taxon>Caulobacteraceae</taxon>
        <taxon>Asticcacaulis</taxon>
    </lineage>
</organism>
<proteinExistence type="predicted"/>
<dbReference type="SUPFAM" id="SSF101386">
    <property type="entry name" value="all-alpha NTP pyrophosphatases"/>
    <property type="match status" value="1"/>
</dbReference>
<accession>A0A918UM04</accession>
<reference evidence="1" key="1">
    <citation type="journal article" date="2014" name="Int. J. Syst. Evol. Microbiol.">
        <title>Complete genome sequence of Corynebacterium casei LMG S-19264T (=DSM 44701T), isolated from a smear-ripened cheese.</title>
        <authorList>
            <consortium name="US DOE Joint Genome Institute (JGI-PGF)"/>
            <person name="Walter F."/>
            <person name="Albersmeier A."/>
            <person name="Kalinowski J."/>
            <person name="Ruckert C."/>
        </authorList>
    </citation>
    <scope>NUCLEOTIDE SEQUENCE</scope>
    <source>
        <strain evidence="1">KCTC 32296</strain>
    </source>
</reference>
<evidence type="ECO:0000313" key="1">
    <source>
        <dbReference type="EMBL" id="GGZ20210.1"/>
    </source>
</evidence>
<dbReference type="RefSeq" id="WP_189484423.1">
    <property type="nucleotide sequence ID" value="NZ_BMZB01000001.1"/>
</dbReference>
<dbReference type="EMBL" id="BMZB01000001">
    <property type="protein sequence ID" value="GGZ20210.1"/>
    <property type="molecule type" value="Genomic_DNA"/>
</dbReference>